<comment type="cofactor">
    <cofactor evidence="1">
        <name>Zn(2+)</name>
        <dbReference type="ChEBI" id="CHEBI:29105"/>
    </cofactor>
    <text evidence="1">Binds 1 zinc ion per subunit.</text>
</comment>
<protein>
    <recommendedName>
        <fullName evidence="1">Superoxide dismutase [Cu-Zn]</fullName>
        <ecNumber evidence="1">1.15.1.1</ecNumber>
    </recommendedName>
</protein>
<evidence type="ECO:0000256" key="1">
    <source>
        <dbReference type="RuleBase" id="RU000393"/>
    </source>
</evidence>
<dbReference type="InterPro" id="IPR018152">
    <property type="entry name" value="SOD_Cu/Zn_BS"/>
</dbReference>
<dbReference type="PRINTS" id="PR00068">
    <property type="entry name" value="CUZNDISMTASE"/>
</dbReference>
<dbReference type="Pfam" id="PF00080">
    <property type="entry name" value="Sod_Cu"/>
    <property type="match status" value="1"/>
</dbReference>
<dbReference type="Proteomes" id="UP001164746">
    <property type="component" value="Chromosome 6"/>
</dbReference>
<comment type="catalytic activity">
    <reaction evidence="1">
        <text>2 superoxide + 2 H(+) = H2O2 + O2</text>
        <dbReference type="Rhea" id="RHEA:20696"/>
        <dbReference type="ChEBI" id="CHEBI:15378"/>
        <dbReference type="ChEBI" id="CHEBI:15379"/>
        <dbReference type="ChEBI" id="CHEBI:16240"/>
        <dbReference type="ChEBI" id="CHEBI:18421"/>
        <dbReference type="EC" id="1.15.1.1"/>
    </reaction>
</comment>
<gene>
    <name evidence="4" type="ORF">MAR_017478</name>
</gene>
<dbReference type="InterPro" id="IPR001424">
    <property type="entry name" value="SOD_Cu_Zn_dom"/>
</dbReference>
<keyword evidence="1" id="KW-0560">Oxidoreductase</keyword>
<dbReference type="EC" id="1.15.1.1" evidence="1"/>
<dbReference type="CDD" id="cd00305">
    <property type="entry name" value="Cu-Zn_Superoxide_Dismutase"/>
    <property type="match status" value="1"/>
</dbReference>
<dbReference type="Gene3D" id="2.60.40.200">
    <property type="entry name" value="Superoxide dismutase, copper/zinc binding domain"/>
    <property type="match status" value="1"/>
</dbReference>
<accession>A0ABY7EBW3</accession>
<comment type="cofactor">
    <cofactor evidence="1">
        <name>Cu cation</name>
        <dbReference type="ChEBI" id="CHEBI:23378"/>
    </cofactor>
    <text evidence="1">Binds 1 copper ion per subunit.</text>
</comment>
<proteinExistence type="inferred from homology"/>
<keyword evidence="1" id="KW-0862">Zinc</keyword>
<evidence type="ECO:0000313" key="5">
    <source>
        <dbReference type="Proteomes" id="UP001164746"/>
    </source>
</evidence>
<feature type="chain" id="PRO_5047351747" description="Superoxide dismutase [Cu-Zn]" evidence="2">
    <location>
        <begin position="22"/>
        <end position="217"/>
    </location>
</feature>
<keyword evidence="5" id="KW-1185">Reference proteome</keyword>
<keyword evidence="1" id="KW-0479">Metal-binding</keyword>
<dbReference type="InterPro" id="IPR036423">
    <property type="entry name" value="SOD-like_Cu/Zn_dom_sf"/>
</dbReference>
<comment type="similarity">
    <text evidence="1">Belongs to the Cu-Zn superoxide dismutase family.</text>
</comment>
<organism evidence="4 5">
    <name type="scientific">Mya arenaria</name>
    <name type="common">Soft-shell clam</name>
    <dbReference type="NCBI Taxonomy" id="6604"/>
    <lineage>
        <taxon>Eukaryota</taxon>
        <taxon>Metazoa</taxon>
        <taxon>Spiralia</taxon>
        <taxon>Lophotrochozoa</taxon>
        <taxon>Mollusca</taxon>
        <taxon>Bivalvia</taxon>
        <taxon>Autobranchia</taxon>
        <taxon>Heteroconchia</taxon>
        <taxon>Euheterodonta</taxon>
        <taxon>Imparidentia</taxon>
        <taxon>Neoheterodontei</taxon>
        <taxon>Myida</taxon>
        <taxon>Myoidea</taxon>
        <taxon>Myidae</taxon>
        <taxon>Mya</taxon>
    </lineage>
</organism>
<dbReference type="PROSITE" id="PS00332">
    <property type="entry name" value="SOD_CU_ZN_2"/>
    <property type="match status" value="1"/>
</dbReference>
<dbReference type="EMBL" id="CP111017">
    <property type="protein sequence ID" value="WAR07520.1"/>
    <property type="molecule type" value="Genomic_DNA"/>
</dbReference>
<evidence type="ECO:0000313" key="4">
    <source>
        <dbReference type="EMBL" id="WAR07520.1"/>
    </source>
</evidence>
<dbReference type="PANTHER" id="PTHR10003">
    <property type="entry name" value="SUPEROXIDE DISMUTASE CU-ZN -RELATED"/>
    <property type="match status" value="1"/>
</dbReference>
<feature type="domain" description="Superoxide dismutase copper/zinc binding" evidence="3">
    <location>
        <begin position="73"/>
        <end position="202"/>
    </location>
</feature>
<dbReference type="PROSITE" id="PS00087">
    <property type="entry name" value="SOD_CU_ZN_1"/>
    <property type="match status" value="1"/>
</dbReference>
<name>A0ABY7EBW3_MYAAR</name>
<evidence type="ECO:0000259" key="3">
    <source>
        <dbReference type="Pfam" id="PF00080"/>
    </source>
</evidence>
<dbReference type="InterPro" id="IPR024134">
    <property type="entry name" value="SOD_Cu/Zn_/chaperone"/>
</dbReference>
<reference evidence="4" key="1">
    <citation type="submission" date="2022-11" db="EMBL/GenBank/DDBJ databases">
        <title>Centuries of genome instability and evolution in soft-shell clam transmissible cancer (bioRxiv).</title>
        <authorList>
            <person name="Hart S.F.M."/>
            <person name="Yonemitsu M.A."/>
            <person name="Giersch R.M."/>
            <person name="Beal B.F."/>
            <person name="Arriagada G."/>
            <person name="Davis B.W."/>
            <person name="Ostrander E.A."/>
            <person name="Goff S.P."/>
            <person name="Metzger M.J."/>
        </authorList>
    </citation>
    <scope>NUCLEOTIDE SEQUENCE</scope>
    <source>
        <strain evidence="4">MELC-2E11</strain>
        <tissue evidence="4">Siphon/mantle</tissue>
    </source>
</reference>
<evidence type="ECO:0000256" key="2">
    <source>
        <dbReference type="SAM" id="SignalP"/>
    </source>
</evidence>
<sequence>MFQWISTLTLLMLFICHWIDCQKTVNLNDICKDKYAVCHINPPADGSSNITGKIMLHQKAVGQADQRGNCKYDFLNVQVNIYNVPENDGTDMHGFHVHEYGDMERGCSSMGGHYNPNNAPHGGPWNPPRSRHVGDFGNVKQLSLTGNIETRIVDYLAKLNGPDSIMGRGMVLHAKKDDLGRGEGPDSRKTGNAGHRLACCIITACEPFTLDGYNLYR</sequence>
<keyword evidence="2" id="KW-0732">Signal</keyword>
<comment type="function">
    <text evidence="1">Destroys radicals which are normally produced within the cells and which are toxic to biological systems.</text>
</comment>
<dbReference type="SUPFAM" id="SSF49329">
    <property type="entry name" value="Cu,Zn superoxide dismutase-like"/>
    <property type="match status" value="1"/>
</dbReference>
<keyword evidence="1" id="KW-0186">Copper</keyword>
<feature type="signal peptide" evidence="2">
    <location>
        <begin position="1"/>
        <end position="21"/>
    </location>
</feature>